<keyword evidence="8" id="KW-1185">Reference proteome</keyword>
<feature type="transmembrane region" description="Helical" evidence="6">
    <location>
        <begin position="12"/>
        <end position="34"/>
    </location>
</feature>
<evidence type="ECO:0000256" key="3">
    <source>
        <dbReference type="ARBA" id="ARBA00022692"/>
    </source>
</evidence>
<dbReference type="PRINTS" id="PR00342">
    <property type="entry name" value="RHESUSRHD"/>
</dbReference>
<feature type="domain" description="Ammonium transporter AmtB-like" evidence="7">
    <location>
        <begin position="50"/>
        <end position="430"/>
    </location>
</feature>
<keyword evidence="4 6" id="KW-1133">Transmembrane helix</keyword>
<evidence type="ECO:0000256" key="5">
    <source>
        <dbReference type="ARBA" id="ARBA00023136"/>
    </source>
</evidence>
<dbReference type="InterPro" id="IPR029020">
    <property type="entry name" value="Ammonium/urea_transptr"/>
</dbReference>
<comment type="subcellular location">
    <subcellularLocation>
        <location evidence="1">Membrane</location>
        <topology evidence="1">Multi-pass membrane protein</topology>
    </subcellularLocation>
</comment>
<evidence type="ECO:0000256" key="1">
    <source>
        <dbReference type="ARBA" id="ARBA00004141"/>
    </source>
</evidence>
<feature type="transmembrane region" description="Helical" evidence="6">
    <location>
        <begin position="249"/>
        <end position="268"/>
    </location>
</feature>
<protein>
    <submittedName>
        <fullName evidence="9">Ammonium transporter Rh type A-like</fullName>
    </submittedName>
</protein>
<feature type="transmembrane region" description="Helical" evidence="6">
    <location>
        <begin position="402"/>
        <end position="427"/>
    </location>
</feature>
<evidence type="ECO:0000259" key="7">
    <source>
        <dbReference type="Pfam" id="PF00909"/>
    </source>
</evidence>
<feature type="transmembrane region" description="Helical" evidence="6">
    <location>
        <begin position="54"/>
        <end position="79"/>
    </location>
</feature>
<keyword evidence="5 6" id="KW-0472">Membrane</keyword>
<evidence type="ECO:0000256" key="2">
    <source>
        <dbReference type="ARBA" id="ARBA00011036"/>
    </source>
</evidence>
<evidence type="ECO:0000256" key="4">
    <source>
        <dbReference type="ARBA" id="ARBA00022989"/>
    </source>
</evidence>
<feature type="transmembrane region" description="Helical" evidence="6">
    <location>
        <begin position="280"/>
        <end position="299"/>
    </location>
</feature>
<dbReference type="Proteomes" id="UP001652622">
    <property type="component" value="Unplaced"/>
</dbReference>
<reference evidence="9" key="1">
    <citation type="submission" date="2025-08" db="UniProtKB">
        <authorList>
            <consortium name="RefSeq"/>
        </authorList>
    </citation>
    <scope>IDENTIFICATION</scope>
    <source>
        <tissue evidence="9">Blood</tissue>
    </source>
</reference>
<dbReference type="InterPro" id="IPR002229">
    <property type="entry name" value="RhesusRHD"/>
</dbReference>
<feature type="transmembrane region" description="Helical" evidence="6">
    <location>
        <begin position="120"/>
        <end position="142"/>
    </location>
</feature>
<dbReference type="InterPro" id="IPR024041">
    <property type="entry name" value="NH4_transpt_AmtB-like_dom"/>
</dbReference>
<accession>A0ABM3YW23</accession>
<dbReference type="PANTHER" id="PTHR11730">
    <property type="entry name" value="AMMONIUM TRANSPORTER"/>
    <property type="match status" value="1"/>
</dbReference>
<feature type="transmembrane region" description="Helical" evidence="6">
    <location>
        <begin position="305"/>
        <end position="322"/>
    </location>
</feature>
<dbReference type="Gene3D" id="1.10.3430.10">
    <property type="entry name" value="Ammonium transporter AmtB like domains"/>
    <property type="match status" value="1"/>
</dbReference>
<keyword evidence="3 6" id="KW-0812">Transmembrane</keyword>
<dbReference type="SUPFAM" id="SSF111352">
    <property type="entry name" value="Ammonium transporter"/>
    <property type="match status" value="1"/>
</dbReference>
<evidence type="ECO:0000313" key="8">
    <source>
        <dbReference type="Proteomes" id="UP001652622"/>
    </source>
</evidence>
<sequence>MSRVFSTSLRCRLPVLLFVFQGVLLFIFVLFSTYDRHTDAAGQPADVDPAGNQLYVFFSLFQDIQLMLLVGLGLLLAFMKGYGVSAVAYNFLLSNFCMQWALIVQGFLYHYHEGKIHLGLYNLLTAEFATVTVLISAGAILGRTSPIQLLLMGFCEVPLYVASEWLVLSYFRAVDIGGSVTVHVFSCYFGLGASIALYRSGLQTGHPKETPSYISDLLSLVGAIFLWVFWPSFVSVLVHPGDGQHRAVLHTWITLSASVLTTFAISSLLEKKGKVSLGHLQNATLAGGVAIGTVADMAINPGGAFLLGILSSVACILGFKYMTPFLANKLHIQDQCGIHNLHGLPGIIGAVAGIAAILLVPDEAYGHQLYHVFPARSPLLQNATVETTFIGETLGRSASHQAVFQAVGLGVSIIVSLVGGYLTGLLLKLPFLAQPPDQFCFDDGLYFQIQKPLETLSEERGEGIGILSTEHKKDGENSLRHLKFFGKKKMGQK</sequence>
<evidence type="ECO:0000256" key="6">
    <source>
        <dbReference type="SAM" id="Phobius"/>
    </source>
</evidence>
<dbReference type="RefSeq" id="XP_060540324.1">
    <property type="nucleotide sequence ID" value="XM_060684341.1"/>
</dbReference>
<gene>
    <name evidence="9" type="primary">LOC117654862</name>
</gene>
<evidence type="ECO:0000313" key="9">
    <source>
        <dbReference type="RefSeq" id="XP_060540324.1"/>
    </source>
</evidence>
<feature type="transmembrane region" description="Helical" evidence="6">
    <location>
        <begin position="180"/>
        <end position="198"/>
    </location>
</feature>
<feature type="transmembrane region" description="Helical" evidence="6">
    <location>
        <begin position="149"/>
        <end position="168"/>
    </location>
</feature>
<name>A0ABM3YW23_PANGU</name>
<proteinExistence type="inferred from homology"/>
<dbReference type="GeneID" id="117654862"/>
<feature type="transmembrane region" description="Helical" evidence="6">
    <location>
        <begin position="343"/>
        <end position="360"/>
    </location>
</feature>
<feature type="transmembrane region" description="Helical" evidence="6">
    <location>
        <begin position="210"/>
        <end position="229"/>
    </location>
</feature>
<feature type="transmembrane region" description="Helical" evidence="6">
    <location>
        <begin position="86"/>
        <end position="108"/>
    </location>
</feature>
<dbReference type="Pfam" id="PF00909">
    <property type="entry name" value="Ammonium_transp"/>
    <property type="match status" value="1"/>
</dbReference>
<dbReference type="PANTHER" id="PTHR11730:SF48">
    <property type="entry name" value="AMMONIUM TRANSPORTER AMTB-LIKE DOMAIN-CONTAINING PROTEIN"/>
    <property type="match status" value="1"/>
</dbReference>
<comment type="similarity">
    <text evidence="2">Belongs to the ammonium transporter (TC 2.A.49) family. Rh subfamily.</text>
</comment>
<organism evidence="8 9">
    <name type="scientific">Pantherophis guttatus</name>
    <name type="common">Corn snake</name>
    <name type="synonym">Elaphe guttata</name>
    <dbReference type="NCBI Taxonomy" id="94885"/>
    <lineage>
        <taxon>Eukaryota</taxon>
        <taxon>Metazoa</taxon>
        <taxon>Chordata</taxon>
        <taxon>Craniata</taxon>
        <taxon>Vertebrata</taxon>
        <taxon>Euteleostomi</taxon>
        <taxon>Lepidosauria</taxon>
        <taxon>Squamata</taxon>
        <taxon>Bifurcata</taxon>
        <taxon>Unidentata</taxon>
        <taxon>Episquamata</taxon>
        <taxon>Toxicofera</taxon>
        <taxon>Serpentes</taxon>
        <taxon>Colubroidea</taxon>
        <taxon>Colubridae</taxon>
        <taxon>Colubrinae</taxon>
        <taxon>Pantherophis</taxon>
    </lineage>
</organism>